<evidence type="ECO:0000313" key="3">
    <source>
        <dbReference type="Proteomes" id="UP000765160"/>
    </source>
</evidence>
<evidence type="ECO:0000256" key="1">
    <source>
        <dbReference type="SAM" id="Coils"/>
    </source>
</evidence>
<feature type="coiled-coil region" evidence="1">
    <location>
        <begin position="27"/>
        <end position="54"/>
    </location>
</feature>
<sequence length="115" mass="12369">MTHGTAPEVKAALDALVRVTGHLTDTILAQQRLLKDMQRESQQLRVELNVLHRAVVTLAFGAPSEVRAAMIADLRTGSAPSTTPGDPAERATHWKQACARLLASLEGPPEKPTVN</sequence>
<organism evidence="2 3">
    <name type="scientific">Falsiroseomonas frigidaquae</name>
    <dbReference type="NCBI Taxonomy" id="487318"/>
    <lineage>
        <taxon>Bacteria</taxon>
        <taxon>Pseudomonadati</taxon>
        <taxon>Pseudomonadota</taxon>
        <taxon>Alphaproteobacteria</taxon>
        <taxon>Acetobacterales</taxon>
        <taxon>Roseomonadaceae</taxon>
        <taxon>Falsiroseomonas</taxon>
    </lineage>
</organism>
<gene>
    <name evidence="2" type="ORF">HB662_01355</name>
</gene>
<comment type="caution">
    <text evidence="2">The sequence shown here is derived from an EMBL/GenBank/DDBJ whole genome shotgun (WGS) entry which is preliminary data.</text>
</comment>
<keyword evidence="3" id="KW-1185">Reference proteome</keyword>
<keyword evidence="1" id="KW-0175">Coiled coil</keyword>
<dbReference type="EMBL" id="JAAVTX010000001">
    <property type="protein sequence ID" value="NKE43406.1"/>
    <property type="molecule type" value="Genomic_DNA"/>
</dbReference>
<evidence type="ECO:0000313" key="2">
    <source>
        <dbReference type="EMBL" id="NKE43406.1"/>
    </source>
</evidence>
<accession>A0ABX1ERZ4</accession>
<dbReference type="Proteomes" id="UP000765160">
    <property type="component" value="Unassembled WGS sequence"/>
</dbReference>
<name>A0ABX1ERZ4_9PROT</name>
<protein>
    <submittedName>
        <fullName evidence="2">Uncharacterized protein</fullName>
    </submittedName>
</protein>
<proteinExistence type="predicted"/>
<dbReference type="RefSeq" id="WP_168046367.1">
    <property type="nucleotide sequence ID" value="NZ_JAATJR010000001.1"/>
</dbReference>
<reference evidence="2 3" key="1">
    <citation type="submission" date="2020-03" db="EMBL/GenBank/DDBJ databases">
        <title>Roseomonas selenitidurans sp. nov. isolated from soil.</title>
        <authorList>
            <person name="Liu H."/>
        </authorList>
    </citation>
    <scope>NUCLEOTIDE SEQUENCE [LARGE SCALE GENOMIC DNA]</scope>
    <source>
        <strain evidence="2 3">JCM 15073</strain>
    </source>
</reference>